<dbReference type="EC" id="2.7.6.3" evidence="3"/>
<keyword evidence="7" id="KW-0067">ATP-binding</keyword>
<sequence>MIRAVLSLGSNVGDRFAYLQKAIDGFGEMVAEVSPVYETEPWGVFGQEDFLNAVFVVRSDDVDPHGLLTIAQDLEREVERIRGVKWGPRKLDVDIVHVDGVVSDDPDLTLPHPGAHRRSTVLVPWYDIEPDAEIPGHGRIADLVAGMDTSDVVPRPDLVLHTGCGRPIT</sequence>
<dbReference type="AlphaFoldDB" id="A0A4Q7KX62"/>
<keyword evidence="5" id="KW-0547">Nucleotide-binding</keyword>
<evidence type="ECO:0000256" key="8">
    <source>
        <dbReference type="ARBA" id="ARBA00022909"/>
    </source>
</evidence>
<dbReference type="GO" id="GO:0003848">
    <property type="term" value="F:2-amino-4-hydroxy-6-hydroxymethyldihydropteridine diphosphokinase activity"/>
    <property type="evidence" value="ECO:0007669"/>
    <property type="project" value="UniProtKB-EC"/>
</dbReference>
<dbReference type="SUPFAM" id="SSF55083">
    <property type="entry name" value="6-hydroxymethyl-7,8-dihydropterin pyrophosphokinase, HPPK"/>
    <property type="match status" value="1"/>
</dbReference>
<evidence type="ECO:0000256" key="7">
    <source>
        <dbReference type="ARBA" id="ARBA00022840"/>
    </source>
</evidence>
<evidence type="ECO:0000256" key="1">
    <source>
        <dbReference type="ARBA" id="ARBA00000198"/>
    </source>
</evidence>
<evidence type="ECO:0000313" key="11">
    <source>
        <dbReference type="Proteomes" id="UP000294257"/>
    </source>
</evidence>
<gene>
    <name evidence="10" type="ORF">EV193_103536</name>
</gene>
<dbReference type="UniPathway" id="UPA00077">
    <property type="reaction ID" value="UER00155"/>
</dbReference>
<feature type="domain" description="7,8-dihydro-6-hydroxymethylpterin-pyrophosphokinase" evidence="9">
    <location>
        <begin position="85"/>
        <end position="96"/>
    </location>
</feature>
<dbReference type="Pfam" id="PF01288">
    <property type="entry name" value="HPPK"/>
    <property type="match status" value="1"/>
</dbReference>
<organism evidence="10 11">
    <name type="scientific">Herbihabitans rhizosphaerae</name>
    <dbReference type="NCBI Taxonomy" id="1872711"/>
    <lineage>
        <taxon>Bacteria</taxon>
        <taxon>Bacillati</taxon>
        <taxon>Actinomycetota</taxon>
        <taxon>Actinomycetes</taxon>
        <taxon>Pseudonocardiales</taxon>
        <taxon>Pseudonocardiaceae</taxon>
        <taxon>Herbihabitans</taxon>
    </lineage>
</organism>
<evidence type="ECO:0000256" key="3">
    <source>
        <dbReference type="ARBA" id="ARBA00013253"/>
    </source>
</evidence>
<keyword evidence="11" id="KW-1185">Reference proteome</keyword>
<dbReference type="InterPro" id="IPR035907">
    <property type="entry name" value="Hppk_sf"/>
</dbReference>
<evidence type="ECO:0000256" key="2">
    <source>
        <dbReference type="ARBA" id="ARBA00005051"/>
    </source>
</evidence>
<evidence type="ECO:0000313" key="10">
    <source>
        <dbReference type="EMBL" id="RZS41216.1"/>
    </source>
</evidence>
<comment type="catalytic activity">
    <reaction evidence="1">
        <text>6-hydroxymethyl-7,8-dihydropterin + ATP = (7,8-dihydropterin-6-yl)methyl diphosphate + AMP + H(+)</text>
        <dbReference type="Rhea" id="RHEA:11412"/>
        <dbReference type="ChEBI" id="CHEBI:15378"/>
        <dbReference type="ChEBI" id="CHEBI:30616"/>
        <dbReference type="ChEBI" id="CHEBI:44841"/>
        <dbReference type="ChEBI" id="CHEBI:72950"/>
        <dbReference type="ChEBI" id="CHEBI:456215"/>
        <dbReference type="EC" id="2.7.6.3"/>
    </reaction>
</comment>
<evidence type="ECO:0000259" key="9">
    <source>
        <dbReference type="PROSITE" id="PS00794"/>
    </source>
</evidence>
<keyword evidence="8" id="KW-0289">Folate biosynthesis</keyword>
<evidence type="ECO:0000256" key="6">
    <source>
        <dbReference type="ARBA" id="ARBA00022777"/>
    </source>
</evidence>
<dbReference type="Gene3D" id="3.30.70.560">
    <property type="entry name" value="7,8-Dihydro-6-hydroxymethylpterin-pyrophosphokinase HPPK"/>
    <property type="match status" value="1"/>
</dbReference>
<dbReference type="GO" id="GO:0046656">
    <property type="term" value="P:folic acid biosynthetic process"/>
    <property type="evidence" value="ECO:0007669"/>
    <property type="project" value="UniProtKB-KW"/>
</dbReference>
<dbReference type="PANTHER" id="PTHR43071">
    <property type="entry name" value="2-AMINO-4-HYDROXY-6-HYDROXYMETHYLDIHYDROPTERIDINE PYROPHOSPHOKINASE"/>
    <property type="match status" value="1"/>
</dbReference>
<keyword evidence="6 10" id="KW-0418">Kinase</keyword>
<dbReference type="GO" id="GO:0046654">
    <property type="term" value="P:tetrahydrofolate biosynthetic process"/>
    <property type="evidence" value="ECO:0007669"/>
    <property type="project" value="UniProtKB-UniPathway"/>
</dbReference>
<dbReference type="GO" id="GO:0005524">
    <property type="term" value="F:ATP binding"/>
    <property type="evidence" value="ECO:0007669"/>
    <property type="project" value="UniProtKB-KW"/>
</dbReference>
<dbReference type="EMBL" id="SGWQ01000003">
    <property type="protein sequence ID" value="RZS41216.1"/>
    <property type="molecule type" value="Genomic_DNA"/>
</dbReference>
<dbReference type="PROSITE" id="PS00794">
    <property type="entry name" value="HPPK"/>
    <property type="match status" value="1"/>
</dbReference>
<reference evidence="10 11" key="1">
    <citation type="submission" date="2019-02" db="EMBL/GenBank/DDBJ databases">
        <title>Genomic Encyclopedia of Type Strains, Phase IV (KMG-IV): sequencing the most valuable type-strain genomes for metagenomic binning, comparative biology and taxonomic classification.</title>
        <authorList>
            <person name="Goeker M."/>
        </authorList>
    </citation>
    <scope>NUCLEOTIDE SEQUENCE [LARGE SCALE GENOMIC DNA]</scope>
    <source>
        <strain evidence="10 11">DSM 101727</strain>
    </source>
</reference>
<dbReference type="InterPro" id="IPR000550">
    <property type="entry name" value="Hppk"/>
</dbReference>
<comment type="pathway">
    <text evidence="2">Cofactor biosynthesis; tetrahydrofolate biosynthesis; 2-amino-4-hydroxy-6-hydroxymethyl-7,8-dihydropteridine diphosphate from 7,8-dihydroneopterin triphosphate: step 4/4.</text>
</comment>
<accession>A0A4Q7KX62</accession>
<dbReference type="CDD" id="cd00483">
    <property type="entry name" value="HPPK"/>
    <property type="match status" value="1"/>
</dbReference>
<name>A0A4Q7KX62_9PSEU</name>
<dbReference type="OrthoDB" id="9808041at2"/>
<protein>
    <recommendedName>
        <fullName evidence="3">2-amino-4-hydroxy-6-hydroxymethyldihydropteridine diphosphokinase</fullName>
        <ecNumber evidence="3">2.7.6.3</ecNumber>
    </recommendedName>
</protein>
<dbReference type="NCBIfam" id="TIGR01498">
    <property type="entry name" value="folK"/>
    <property type="match status" value="1"/>
</dbReference>
<dbReference type="RefSeq" id="WP_130344159.1">
    <property type="nucleotide sequence ID" value="NZ_SGWQ01000003.1"/>
</dbReference>
<dbReference type="Proteomes" id="UP000294257">
    <property type="component" value="Unassembled WGS sequence"/>
</dbReference>
<evidence type="ECO:0000256" key="4">
    <source>
        <dbReference type="ARBA" id="ARBA00022679"/>
    </source>
</evidence>
<dbReference type="PANTHER" id="PTHR43071:SF1">
    <property type="entry name" value="2-AMINO-4-HYDROXY-6-HYDROXYMETHYLDIHYDROPTERIDINE PYROPHOSPHOKINASE"/>
    <property type="match status" value="1"/>
</dbReference>
<keyword evidence="4" id="KW-0808">Transferase</keyword>
<dbReference type="GO" id="GO:0016301">
    <property type="term" value="F:kinase activity"/>
    <property type="evidence" value="ECO:0007669"/>
    <property type="project" value="UniProtKB-KW"/>
</dbReference>
<evidence type="ECO:0000256" key="5">
    <source>
        <dbReference type="ARBA" id="ARBA00022741"/>
    </source>
</evidence>
<comment type="caution">
    <text evidence="10">The sequence shown here is derived from an EMBL/GenBank/DDBJ whole genome shotgun (WGS) entry which is preliminary data.</text>
</comment>
<proteinExistence type="predicted"/>